<dbReference type="Proteomes" id="UP000004699">
    <property type="component" value="Unassembled WGS sequence"/>
</dbReference>
<dbReference type="HOGENOM" id="CLU_933177_0_0_6"/>
<name>B8KS32_9GAMM</name>
<evidence type="ECO:0000313" key="1">
    <source>
        <dbReference type="EMBL" id="EED35446.1"/>
    </source>
</evidence>
<dbReference type="EMBL" id="DS999411">
    <property type="protein sequence ID" value="EED35446.1"/>
    <property type="molecule type" value="Genomic_DNA"/>
</dbReference>
<proteinExistence type="predicted"/>
<protein>
    <recommendedName>
        <fullName evidence="3">EthD domain-containing protein</fullName>
    </recommendedName>
</protein>
<gene>
    <name evidence="1" type="ORF">NOR51B_1391</name>
</gene>
<accession>B8KS32</accession>
<dbReference type="STRING" id="565045.NOR51B_1391"/>
<sequence>MGVDHSFCQFKVWAFLKRNVALLSHDEYRAGHVGFHCSNTRRLNAIRGYSVNIHDEDSTLSARLALEAGAQVRNEPRHFLSLWDGFPAVYFDSWQSWTQAGVQEPTRATKDGVVIDVDWTLADGPYLFDRVSDDSPQFRSYHIRMEEMLAKPVLREERRPVKLVQFFRAKPSLSAAEFKERLRCEYLVLLAELDALNGLIGNLRYRDIDAAVRGYYPEDHWCFTEQGRTEREAFFDLWDGANELYFSSLEAFIEARRQFRDHDRLNALEDELFEANWYVAVDENVIVMPNRSRPPEYYFR</sequence>
<organism evidence="1 2">
    <name type="scientific">Luminiphilus syltensis NOR5-1B</name>
    <dbReference type="NCBI Taxonomy" id="565045"/>
    <lineage>
        <taxon>Bacteria</taxon>
        <taxon>Pseudomonadati</taxon>
        <taxon>Pseudomonadota</taxon>
        <taxon>Gammaproteobacteria</taxon>
        <taxon>Cellvibrionales</taxon>
        <taxon>Halieaceae</taxon>
        <taxon>Luminiphilus</taxon>
    </lineage>
</organism>
<evidence type="ECO:0000313" key="2">
    <source>
        <dbReference type="Proteomes" id="UP000004699"/>
    </source>
</evidence>
<reference evidence="2" key="1">
    <citation type="journal article" date="2013" name="BMC Microbiol.">
        <title>Taxonomy and evolution of bacteriochlorophyll a-containing members of the OM60/NOR5 clade of marine gammaproteobacteria: description of Luminiphilus syltensis gen. nov., sp. nov., reclassification of Haliea rubra as Pseudohaliea rubra gen. nov., comb. nov., and emendation of Chromatocurvus halotolerans.</title>
        <authorList>
            <person name="Spring S."/>
            <person name="Riedel T."/>
            <person name="Sproer C."/>
            <person name="Yan S."/>
            <person name="Harder J."/>
            <person name="Fuchs B.M."/>
        </authorList>
    </citation>
    <scope>NUCLEOTIDE SEQUENCE [LARGE SCALE GENOMIC DNA]</scope>
    <source>
        <strain evidence="2">NOR51-B</strain>
    </source>
</reference>
<dbReference type="AlphaFoldDB" id="B8KS32"/>
<keyword evidence="2" id="KW-1185">Reference proteome</keyword>
<dbReference type="RefSeq" id="WP_009020192.1">
    <property type="nucleotide sequence ID" value="NZ_DS999411.1"/>
</dbReference>
<dbReference type="OrthoDB" id="5728154at2"/>
<dbReference type="Gene3D" id="3.30.70.100">
    <property type="match status" value="1"/>
</dbReference>
<evidence type="ECO:0008006" key="3">
    <source>
        <dbReference type="Google" id="ProtNLM"/>
    </source>
</evidence>